<dbReference type="GO" id="GO:0061522">
    <property type="term" value="F:1,4-dihydroxy-2-naphthoyl-CoA thioesterase activity"/>
    <property type="evidence" value="ECO:0007669"/>
    <property type="project" value="TreeGrafter"/>
</dbReference>
<dbReference type="AlphaFoldDB" id="A0A4Y9AAJ6"/>
<dbReference type="PANTHER" id="PTHR43240">
    <property type="entry name" value="1,4-DIHYDROXY-2-NAPHTHOYL-COA THIOESTERASE 1"/>
    <property type="match status" value="1"/>
</dbReference>
<dbReference type="Gene3D" id="3.10.129.10">
    <property type="entry name" value="Hotdog Thioesterase"/>
    <property type="match status" value="1"/>
</dbReference>
<proteinExistence type="inferred from homology"/>
<dbReference type="Pfam" id="PF03061">
    <property type="entry name" value="4HBT"/>
    <property type="match status" value="1"/>
</dbReference>
<comment type="caution">
    <text evidence="4">The sequence shown here is derived from an EMBL/GenBank/DDBJ whole genome shotgun (WGS) entry which is preliminary data.</text>
</comment>
<keyword evidence="2" id="KW-0378">Hydrolase</keyword>
<name>A0A4Y9AAJ6_9BACI</name>
<accession>A0A4Y9AAJ6</accession>
<dbReference type="PANTHER" id="PTHR43240:SF5">
    <property type="entry name" value="1,4-DIHYDROXY-2-NAPHTHOYL-COA THIOESTERASE 1"/>
    <property type="match status" value="1"/>
</dbReference>
<dbReference type="Proteomes" id="UP000298484">
    <property type="component" value="Unassembled WGS sequence"/>
</dbReference>
<dbReference type="InterPro" id="IPR003736">
    <property type="entry name" value="PAAI_dom"/>
</dbReference>
<organism evidence="4 5">
    <name type="scientific">Lentibacillus salicampi</name>
    <dbReference type="NCBI Taxonomy" id="175306"/>
    <lineage>
        <taxon>Bacteria</taxon>
        <taxon>Bacillati</taxon>
        <taxon>Bacillota</taxon>
        <taxon>Bacilli</taxon>
        <taxon>Bacillales</taxon>
        <taxon>Bacillaceae</taxon>
        <taxon>Lentibacillus</taxon>
    </lineage>
</organism>
<dbReference type="EMBL" id="SRHY01000015">
    <property type="protein sequence ID" value="TFJ92803.1"/>
    <property type="molecule type" value="Genomic_DNA"/>
</dbReference>
<dbReference type="OrthoDB" id="9798208at2"/>
<comment type="similarity">
    <text evidence="1">Belongs to the thioesterase PaaI family.</text>
</comment>
<keyword evidence="5" id="KW-1185">Reference proteome</keyword>
<gene>
    <name evidence="4" type="ORF">E4U82_10390</name>
</gene>
<evidence type="ECO:0000259" key="3">
    <source>
        <dbReference type="Pfam" id="PF03061"/>
    </source>
</evidence>
<dbReference type="RefSeq" id="WP_135110131.1">
    <property type="nucleotide sequence ID" value="NZ_SRHY01000015.1"/>
</dbReference>
<reference evidence="4 5" key="1">
    <citation type="submission" date="2019-03" db="EMBL/GenBank/DDBJ databases">
        <title>Genome sequence of Lentibacillus salicampi ATCC BAA-719.</title>
        <authorList>
            <person name="Maclea K.S."/>
            <person name="Simoes Junior M."/>
        </authorList>
    </citation>
    <scope>NUCLEOTIDE SEQUENCE [LARGE SCALE GENOMIC DNA]</scope>
    <source>
        <strain evidence="4 5">ATCC BAA-719</strain>
    </source>
</reference>
<feature type="domain" description="Thioesterase" evidence="3">
    <location>
        <begin position="38"/>
        <end position="115"/>
    </location>
</feature>
<dbReference type="SUPFAM" id="SSF54637">
    <property type="entry name" value="Thioesterase/thiol ester dehydrase-isomerase"/>
    <property type="match status" value="1"/>
</dbReference>
<protein>
    <submittedName>
        <fullName evidence="4">Hotdog fold thioesterase</fullName>
    </submittedName>
</protein>
<dbReference type="InterPro" id="IPR029069">
    <property type="entry name" value="HotDog_dom_sf"/>
</dbReference>
<dbReference type="InterPro" id="IPR006683">
    <property type="entry name" value="Thioestr_dom"/>
</dbReference>
<dbReference type="NCBIfam" id="TIGR00369">
    <property type="entry name" value="unchar_dom_1"/>
    <property type="match status" value="1"/>
</dbReference>
<evidence type="ECO:0000313" key="5">
    <source>
        <dbReference type="Proteomes" id="UP000298484"/>
    </source>
</evidence>
<evidence type="ECO:0000256" key="1">
    <source>
        <dbReference type="ARBA" id="ARBA00008324"/>
    </source>
</evidence>
<evidence type="ECO:0000313" key="4">
    <source>
        <dbReference type="EMBL" id="TFJ92803.1"/>
    </source>
</evidence>
<dbReference type="CDD" id="cd03443">
    <property type="entry name" value="PaaI_thioesterase"/>
    <property type="match status" value="1"/>
</dbReference>
<sequence>MAFENTLMESLGIETVTLDEDRVVMKMPVDRRTLQPAGFLHGGANVALAETAASVGATLNADLEKFNVFGIEINANHIKSKREGTVTATAEPIHKGKKTMVWGIRITDEHDHLICTSRCTIAIVHK</sequence>
<evidence type="ECO:0000256" key="2">
    <source>
        <dbReference type="ARBA" id="ARBA00022801"/>
    </source>
</evidence>
<dbReference type="GO" id="GO:0005829">
    <property type="term" value="C:cytosol"/>
    <property type="evidence" value="ECO:0007669"/>
    <property type="project" value="TreeGrafter"/>
</dbReference>